<evidence type="ECO:0000313" key="6">
    <source>
        <dbReference type="EMBL" id="OHA81625.1"/>
    </source>
</evidence>
<name>A0A1G2S953_9BACT</name>
<evidence type="ECO:0008006" key="8">
    <source>
        <dbReference type="Google" id="ProtNLM"/>
    </source>
</evidence>
<comment type="caution">
    <text evidence="6">The sequence shown here is derived from an EMBL/GenBank/DDBJ whole genome shotgun (WGS) entry which is preliminary data.</text>
</comment>
<keyword evidence="4" id="KW-0233">DNA recombination</keyword>
<dbReference type="AlphaFoldDB" id="A0A1G2S953"/>
<sequence length="371" mass="41674">MSSLALILIGLVLGAIVVMVIVFFLRRQAGSQSEPQGDALLLIQNQLGNFQAQLGDFMKTVDAKVGSSNKEMQESVHMQFNESQKLIREINEQVSRNLTNVAREMTSANETSKQVLGITDQLKNLEKVLTHQKQRGNLGEAALELILSNILPPTAYKLQHQFKSGETVDAVIITKDGMIPVDAKFSLDNYNRVVNEADPARKEELEKDFRNDLKKRIDETAKYVRPAEGTLPFAFMFIPAEGIYYDLLINEVGSVKVNTRSLIDYATNEKKVIIVSPTTFAAYLQSVLYGFRAFKIEESAQLIIGRVEELRKHLVAYEEYMKKIGNALGTTVNHYNTAYKELKKVDKDMVKITGETASIDPLLIEKPLIEE</sequence>
<dbReference type="PANTHER" id="PTHR30563">
    <property type="entry name" value="DNA RECOMBINATION PROTEIN RMUC"/>
    <property type="match status" value="1"/>
</dbReference>
<keyword evidence="3" id="KW-0175">Coiled coil</keyword>
<evidence type="ECO:0000256" key="4">
    <source>
        <dbReference type="ARBA" id="ARBA00023172"/>
    </source>
</evidence>
<keyword evidence="5" id="KW-0472">Membrane</keyword>
<evidence type="ECO:0000256" key="3">
    <source>
        <dbReference type="ARBA" id="ARBA00023054"/>
    </source>
</evidence>
<dbReference type="PANTHER" id="PTHR30563:SF0">
    <property type="entry name" value="DNA RECOMBINATION PROTEIN RMUC"/>
    <property type="match status" value="1"/>
</dbReference>
<comment type="similarity">
    <text evidence="2">Belongs to the RmuC family.</text>
</comment>
<gene>
    <name evidence="6" type="ORF">A3D51_02520</name>
</gene>
<accession>A0A1G2S953</accession>
<organism evidence="6 7">
    <name type="scientific">Candidatus Yonathbacteria bacterium RIFCSPHIGHO2_02_FULL_44_14</name>
    <dbReference type="NCBI Taxonomy" id="1802724"/>
    <lineage>
        <taxon>Bacteria</taxon>
        <taxon>Candidatus Yonathiibacteriota</taxon>
    </lineage>
</organism>
<evidence type="ECO:0000256" key="5">
    <source>
        <dbReference type="SAM" id="Phobius"/>
    </source>
</evidence>
<dbReference type="GO" id="GO:0006310">
    <property type="term" value="P:DNA recombination"/>
    <property type="evidence" value="ECO:0007669"/>
    <property type="project" value="UniProtKB-KW"/>
</dbReference>
<dbReference type="EMBL" id="MHUT01000006">
    <property type="protein sequence ID" value="OHA81625.1"/>
    <property type="molecule type" value="Genomic_DNA"/>
</dbReference>
<dbReference type="InterPro" id="IPR003798">
    <property type="entry name" value="DNA_recombination_RmuC"/>
</dbReference>
<feature type="transmembrane region" description="Helical" evidence="5">
    <location>
        <begin position="6"/>
        <end position="25"/>
    </location>
</feature>
<evidence type="ECO:0000313" key="7">
    <source>
        <dbReference type="Proteomes" id="UP000179118"/>
    </source>
</evidence>
<dbReference type="Pfam" id="PF02646">
    <property type="entry name" value="RmuC"/>
    <property type="match status" value="1"/>
</dbReference>
<proteinExistence type="inferred from homology"/>
<keyword evidence="5" id="KW-1133">Transmembrane helix</keyword>
<evidence type="ECO:0000256" key="1">
    <source>
        <dbReference type="ARBA" id="ARBA00003416"/>
    </source>
</evidence>
<keyword evidence="5" id="KW-0812">Transmembrane</keyword>
<comment type="function">
    <text evidence="1">Involved in DNA recombination.</text>
</comment>
<evidence type="ECO:0000256" key="2">
    <source>
        <dbReference type="ARBA" id="ARBA00009840"/>
    </source>
</evidence>
<protein>
    <recommendedName>
        <fullName evidence="8">DNA recombination protein RmuC</fullName>
    </recommendedName>
</protein>
<dbReference type="Proteomes" id="UP000179118">
    <property type="component" value="Unassembled WGS sequence"/>
</dbReference>
<reference evidence="6 7" key="1">
    <citation type="journal article" date="2016" name="Nat. Commun.">
        <title>Thousands of microbial genomes shed light on interconnected biogeochemical processes in an aquifer system.</title>
        <authorList>
            <person name="Anantharaman K."/>
            <person name="Brown C.T."/>
            <person name="Hug L.A."/>
            <person name="Sharon I."/>
            <person name="Castelle C.J."/>
            <person name="Probst A.J."/>
            <person name="Thomas B.C."/>
            <person name="Singh A."/>
            <person name="Wilkins M.J."/>
            <person name="Karaoz U."/>
            <person name="Brodie E.L."/>
            <person name="Williams K.H."/>
            <person name="Hubbard S.S."/>
            <person name="Banfield J.F."/>
        </authorList>
    </citation>
    <scope>NUCLEOTIDE SEQUENCE [LARGE SCALE GENOMIC DNA]</scope>
</reference>